<evidence type="ECO:0000313" key="7">
    <source>
        <dbReference type="Proteomes" id="UP001558713"/>
    </source>
</evidence>
<protein>
    <recommendedName>
        <fullName evidence="1">1-phosphatidylinositol-4-phosphate 5-kinase</fullName>
        <ecNumber evidence="1">2.7.1.68</ecNumber>
    </recommendedName>
</protein>
<feature type="region of interest" description="Disordered" evidence="4">
    <location>
        <begin position="257"/>
        <end position="303"/>
    </location>
</feature>
<name>A0ABD1A2Z1_CARAN</name>
<dbReference type="InterPro" id="IPR027483">
    <property type="entry name" value="PInositol-4-P-4/5-kinase_C_sf"/>
</dbReference>
<keyword evidence="3" id="KW-0547">Nucleotide-binding</keyword>
<dbReference type="Gene3D" id="3.30.800.10">
    <property type="entry name" value="Phosphatidylinositol Phosphate Kinase II Beta"/>
    <property type="match status" value="1"/>
</dbReference>
<evidence type="ECO:0000313" key="6">
    <source>
        <dbReference type="EMBL" id="KAL1198119.1"/>
    </source>
</evidence>
<dbReference type="GO" id="GO:0046488">
    <property type="term" value="P:phosphatidylinositol metabolic process"/>
    <property type="evidence" value="ECO:0007669"/>
    <property type="project" value="UniProtKB-UniRule"/>
</dbReference>
<comment type="caution">
    <text evidence="6">The sequence shown here is derived from an EMBL/GenBank/DDBJ whole genome shotgun (WGS) entry which is preliminary data.</text>
</comment>
<dbReference type="InterPro" id="IPR023610">
    <property type="entry name" value="PInositol-4/5-P-5/4-kinase"/>
</dbReference>
<dbReference type="GO" id="GO:0016308">
    <property type="term" value="F:1-phosphatidylinositol-4-phosphate 5-kinase activity"/>
    <property type="evidence" value="ECO:0007669"/>
    <property type="project" value="UniProtKB-EC"/>
</dbReference>
<gene>
    <name evidence="6" type="ORF">V5N11_001204</name>
</gene>
<evidence type="ECO:0000259" key="5">
    <source>
        <dbReference type="PROSITE" id="PS51455"/>
    </source>
</evidence>
<dbReference type="PANTHER" id="PTHR23086:SF109">
    <property type="entry name" value="PHOSPHATIDYLINOSITOL 4-PHOSPHATE 5-KINASE 11-RELATED"/>
    <property type="match status" value="1"/>
</dbReference>
<dbReference type="EMBL" id="JBANAX010000674">
    <property type="protein sequence ID" value="KAL1198119.1"/>
    <property type="molecule type" value="Genomic_DNA"/>
</dbReference>
<reference evidence="6 7" key="1">
    <citation type="submission" date="2024-04" db="EMBL/GenBank/DDBJ databases">
        <title>Genome assembly C_amara_ONT_v2.</title>
        <authorList>
            <person name="Yant L."/>
            <person name="Moore C."/>
            <person name="Slenker M."/>
        </authorList>
    </citation>
    <scope>NUCLEOTIDE SEQUENCE [LARGE SCALE GENOMIC DNA]</scope>
    <source>
        <tissue evidence="6">Leaf</tissue>
    </source>
</reference>
<dbReference type="AlphaFoldDB" id="A0ABD1A2Z1"/>
<dbReference type="SMART" id="SM00330">
    <property type="entry name" value="PIPKc"/>
    <property type="match status" value="1"/>
</dbReference>
<keyword evidence="2 3" id="KW-0418">Kinase</keyword>
<keyword evidence="3" id="KW-0808">Transferase</keyword>
<dbReference type="Gene3D" id="3.30.810.10">
    <property type="entry name" value="2-Layer Sandwich"/>
    <property type="match status" value="1"/>
</dbReference>
<dbReference type="SUPFAM" id="SSF56104">
    <property type="entry name" value="SAICAR synthase-like"/>
    <property type="match status" value="1"/>
</dbReference>
<accession>A0ABD1A2Z1</accession>
<evidence type="ECO:0000256" key="4">
    <source>
        <dbReference type="SAM" id="MobiDB-lite"/>
    </source>
</evidence>
<evidence type="ECO:0000256" key="2">
    <source>
        <dbReference type="ARBA" id="ARBA00022777"/>
    </source>
</evidence>
<dbReference type="InterPro" id="IPR027484">
    <property type="entry name" value="PInositol-4-P-5-kinase_N"/>
</dbReference>
<keyword evidence="7" id="KW-1185">Reference proteome</keyword>
<sequence length="410" mass="46709">MAKFTREISSVEVRATEENRIRYSSKQIKHLPLGTITEFDWKDYSPLGFRLIQELEDIDHDDYMHSICNDETLNKLSSGKIGNVFHISNEDRFLIKILRKSEIKVILDMLPGYYRHLNSYRSSLFSRIYGVHAVKPVGGVKTYFAVMSNMLPSSVIMNKLYDLKGSPKGRTNKKIALRNTTVLKDIDLDFCFYVNPFVRQRIIKQTKLDCELLEGQGIMDYSLLVGLQSKGSCQGSLDGLNPVYGSFTPPCSFKSDSLKSMKTAPSSPDRSSETMYSSSPDKDSVQSKNSMTSSNTSSDTIQIDRKSKIATTLNDLFHNSSSTNFGMKIPARARRVERATGEEEWYDVVLYLRIVDTFQGYGMKKRIEHCYKSIQHNSNSISTVHPKIYSSRFQDFVSNIFLAHDDDRSL</sequence>
<dbReference type="InterPro" id="IPR002498">
    <property type="entry name" value="PInositol-4-P-4/5-kinase_core"/>
</dbReference>
<feature type="compositionally biased region" description="Polar residues" evidence="4">
    <location>
        <begin position="257"/>
        <end position="279"/>
    </location>
</feature>
<evidence type="ECO:0000256" key="3">
    <source>
        <dbReference type="PROSITE-ProRule" id="PRU00781"/>
    </source>
</evidence>
<dbReference type="PROSITE" id="PS51455">
    <property type="entry name" value="PIPK"/>
    <property type="match status" value="1"/>
</dbReference>
<dbReference type="GO" id="GO:0005524">
    <property type="term" value="F:ATP binding"/>
    <property type="evidence" value="ECO:0007669"/>
    <property type="project" value="UniProtKB-UniRule"/>
</dbReference>
<dbReference type="Pfam" id="PF01504">
    <property type="entry name" value="PIP5K"/>
    <property type="match status" value="1"/>
</dbReference>
<feature type="domain" description="PIPK" evidence="5">
    <location>
        <begin position="1"/>
        <end position="401"/>
    </location>
</feature>
<proteinExistence type="predicted"/>
<evidence type="ECO:0000256" key="1">
    <source>
        <dbReference type="ARBA" id="ARBA00012172"/>
    </source>
</evidence>
<dbReference type="PANTHER" id="PTHR23086">
    <property type="entry name" value="PHOSPHATIDYLINOSITOL-4-PHOSPHATE 5-KINASE"/>
    <property type="match status" value="1"/>
</dbReference>
<dbReference type="EC" id="2.7.1.68" evidence="1"/>
<keyword evidence="3" id="KW-0067">ATP-binding</keyword>
<feature type="compositionally biased region" description="Low complexity" evidence="4">
    <location>
        <begin position="287"/>
        <end position="298"/>
    </location>
</feature>
<dbReference type="Proteomes" id="UP001558713">
    <property type="component" value="Unassembled WGS sequence"/>
</dbReference>
<organism evidence="6 7">
    <name type="scientific">Cardamine amara subsp. amara</name>
    <dbReference type="NCBI Taxonomy" id="228776"/>
    <lineage>
        <taxon>Eukaryota</taxon>
        <taxon>Viridiplantae</taxon>
        <taxon>Streptophyta</taxon>
        <taxon>Embryophyta</taxon>
        <taxon>Tracheophyta</taxon>
        <taxon>Spermatophyta</taxon>
        <taxon>Magnoliopsida</taxon>
        <taxon>eudicotyledons</taxon>
        <taxon>Gunneridae</taxon>
        <taxon>Pentapetalae</taxon>
        <taxon>rosids</taxon>
        <taxon>malvids</taxon>
        <taxon>Brassicales</taxon>
        <taxon>Brassicaceae</taxon>
        <taxon>Cardamineae</taxon>
        <taxon>Cardamine</taxon>
    </lineage>
</organism>